<proteinExistence type="inferred from homology"/>
<dbReference type="InterPro" id="IPR036291">
    <property type="entry name" value="NAD(P)-bd_dom_sf"/>
</dbReference>
<comment type="caution">
    <text evidence="3">The sequence shown here is derived from an EMBL/GenBank/DDBJ whole genome shotgun (WGS) entry which is preliminary data.</text>
</comment>
<dbReference type="InterPro" id="IPR002347">
    <property type="entry name" value="SDR_fam"/>
</dbReference>
<dbReference type="Proteomes" id="UP000541347">
    <property type="component" value="Unassembled WGS sequence"/>
</dbReference>
<evidence type="ECO:0000256" key="2">
    <source>
        <dbReference type="ARBA" id="ARBA00023002"/>
    </source>
</evidence>
<evidence type="ECO:0000313" key="4">
    <source>
        <dbReference type="Proteomes" id="UP000541347"/>
    </source>
</evidence>
<dbReference type="SUPFAM" id="SSF51735">
    <property type="entry name" value="NAD(P)-binding Rossmann-fold domains"/>
    <property type="match status" value="1"/>
</dbReference>
<reference evidence="3 4" key="1">
    <citation type="submission" date="2020-01" db="EMBL/GenBank/DDBJ databases">
        <authorList>
            <person name="Peng S.Y."/>
            <person name="Li J."/>
            <person name="Wang M."/>
            <person name="Wang L."/>
            <person name="Wang C.Q."/>
            <person name="Wang J.R."/>
        </authorList>
    </citation>
    <scope>NUCLEOTIDE SEQUENCE [LARGE SCALE GENOMIC DNA]</scope>
    <source>
        <strain evidence="3 4">XCT-34</strain>
    </source>
</reference>
<accession>A0ABW9ZEN3</accession>
<dbReference type="PANTHER" id="PTHR43639:SF1">
    <property type="entry name" value="SHORT-CHAIN DEHYDROGENASE_REDUCTASE FAMILY PROTEIN"/>
    <property type="match status" value="1"/>
</dbReference>
<name>A0ABW9ZEN3_9HYPH</name>
<gene>
    <name evidence="3" type="ORF">GWI71_06305</name>
</gene>
<organism evidence="3 4">
    <name type="scientific">Pannonibacter tanglangensis</name>
    <dbReference type="NCBI Taxonomy" id="2750084"/>
    <lineage>
        <taxon>Bacteria</taxon>
        <taxon>Pseudomonadati</taxon>
        <taxon>Pseudomonadota</taxon>
        <taxon>Alphaproteobacteria</taxon>
        <taxon>Hyphomicrobiales</taxon>
        <taxon>Stappiaceae</taxon>
        <taxon>Pannonibacter</taxon>
    </lineage>
</organism>
<dbReference type="RefSeq" id="WP_161675074.1">
    <property type="nucleotide sequence ID" value="NZ_JAABLP010000002.1"/>
</dbReference>
<evidence type="ECO:0000313" key="3">
    <source>
        <dbReference type="EMBL" id="NBN63289.1"/>
    </source>
</evidence>
<evidence type="ECO:0000256" key="1">
    <source>
        <dbReference type="ARBA" id="ARBA00006484"/>
    </source>
</evidence>
<protein>
    <submittedName>
        <fullName evidence="3">SDR family oxidoreductase</fullName>
    </submittedName>
</protein>
<comment type="similarity">
    <text evidence="1">Belongs to the short-chain dehydrogenases/reductases (SDR) family.</text>
</comment>
<dbReference type="Pfam" id="PF00106">
    <property type="entry name" value="adh_short"/>
    <property type="match status" value="1"/>
</dbReference>
<sequence length="254" mass="27334">MTPSTATALITGASSRIGAAMARDLAAAGWSLALHANRSADKAEALARELRAAGCRVAVIVCDLLHPGAAGRLVAEAGEALGPLHCLINNASIFEPDEMGALDEDRFDRHYAIHVKAPLFLTDAFAAALPPEAEGLVVNLIDQRVWKPTPKFMSYALSKAALWEATRMTAQALAPRIRVNAIAPGPSFRNERQTEDDFRRQQEAVLLRRGPAPEEFGATVRYFWQARSVTGQMLALDGGQHLAWETADVVGVGE</sequence>
<keyword evidence="4" id="KW-1185">Reference proteome</keyword>
<dbReference type="Gene3D" id="3.40.50.720">
    <property type="entry name" value="NAD(P)-binding Rossmann-like Domain"/>
    <property type="match status" value="1"/>
</dbReference>
<dbReference type="EMBL" id="JAABLP010000002">
    <property type="protein sequence ID" value="NBN63289.1"/>
    <property type="molecule type" value="Genomic_DNA"/>
</dbReference>
<dbReference type="PRINTS" id="PR00081">
    <property type="entry name" value="GDHRDH"/>
</dbReference>
<keyword evidence="2" id="KW-0560">Oxidoreductase</keyword>
<dbReference type="PANTHER" id="PTHR43639">
    <property type="entry name" value="OXIDOREDUCTASE, SHORT-CHAIN DEHYDROGENASE/REDUCTASE FAMILY (AFU_ORTHOLOGUE AFUA_5G02870)"/>
    <property type="match status" value="1"/>
</dbReference>
<dbReference type="NCBIfam" id="NF006597">
    <property type="entry name" value="PRK09134.1"/>
    <property type="match status" value="1"/>
</dbReference>